<evidence type="ECO:0000259" key="12">
    <source>
        <dbReference type="PROSITE" id="PS50011"/>
    </source>
</evidence>
<feature type="region of interest" description="Disordered" evidence="11">
    <location>
        <begin position="196"/>
        <end position="217"/>
    </location>
</feature>
<dbReference type="InterPro" id="IPR030616">
    <property type="entry name" value="Aur-like"/>
</dbReference>
<evidence type="ECO:0000256" key="7">
    <source>
        <dbReference type="PIRSR" id="PIRSR630616-2"/>
    </source>
</evidence>
<evidence type="ECO:0000256" key="10">
    <source>
        <dbReference type="RuleBase" id="RU000304"/>
    </source>
</evidence>
<proteinExistence type="inferred from homology"/>
<dbReference type="RefSeq" id="XP_005784445.1">
    <property type="nucleotide sequence ID" value="XM_005784388.1"/>
</dbReference>
<dbReference type="GeneID" id="17277288"/>
<dbReference type="Gene3D" id="1.10.510.10">
    <property type="entry name" value="Transferase(Phosphotransferase) domain 1"/>
    <property type="match status" value="1"/>
</dbReference>
<dbReference type="Pfam" id="PF00069">
    <property type="entry name" value="Pkinase"/>
    <property type="match status" value="1"/>
</dbReference>
<dbReference type="AlphaFoldDB" id="A0A0D3K8D1"/>
<dbReference type="SMART" id="SM00220">
    <property type="entry name" value="S_TKc"/>
    <property type="match status" value="1"/>
</dbReference>
<accession>A0A0D3K8D1</accession>
<name>A0A0D3K8D1_EMIH1</name>
<evidence type="ECO:0000256" key="11">
    <source>
        <dbReference type="SAM" id="MobiDB-lite"/>
    </source>
</evidence>
<evidence type="ECO:0000256" key="6">
    <source>
        <dbReference type="PIRSR" id="PIRSR630616-1"/>
    </source>
</evidence>
<dbReference type="PANTHER" id="PTHR24350">
    <property type="entry name" value="SERINE/THREONINE-PROTEIN KINASE IAL-RELATED"/>
    <property type="match status" value="1"/>
</dbReference>
<dbReference type="Proteomes" id="UP000013827">
    <property type="component" value="Unassembled WGS sequence"/>
</dbReference>
<sequence>MGNQQSNQVAEVEINKDLEDKEPKLASVNKESFIVSGAGLADGEAYRALLHEYQMTSTTLGEGGFGKVRLATSSRTGHQAAVKIVRRNKLNERAELLLKREVAYHEKLRHPNIVRLFTWIKTPSRYYLVMEYCDRGDLLQHINANDLLPTAEVRSLFSQLLHGLRFCHSLGVFHRDLKLENLMLCTPAAVPPPTASDAEVAEAAEGEAADRTSSASIDMHAAPRPAAGVALLKIADFGLSTLRPHTNHSATHCGSPLYAAPELMGAAPALESGGRRCARVGRALVPGVLSRVLCPRAGLIRMIQKGVPSAPLPAKRGQAAAGLVQQLLNIDAASRPSADETLKDAWLADDDSKPEVKRARSLADMDVSGAVAAAAAPDAFPQPATPGQRGVSMTTAAMKRMLAAEQKAAEAAAEGGGTSQGGAAERADSTSPRFTVGAAPAREPGSRMTREELARIKAEAKSSAMDTSGG</sequence>
<evidence type="ECO:0000256" key="1">
    <source>
        <dbReference type="ARBA" id="ARBA00022527"/>
    </source>
</evidence>
<reference evidence="14" key="1">
    <citation type="journal article" date="2013" name="Nature">
        <title>Pan genome of the phytoplankton Emiliania underpins its global distribution.</title>
        <authorList>
            <person name="Read B.A."/>
            <person name="Kegel J."/>
            <person name="Klute M.J."/>
            <person name="Kuo A."/>
            <person name="Lefebvre S.C."/>
            <person name="Maumus F."/>
            <person name="Mayer C."/>
            <person name="Miller J."/>
            <person name="Monier A."/>
            <person name="Salamov A."/>
            <person name="Young J."/>
            <person name="Aguilar M."/>
            <person name="Claverie J.M."/>
            <person name="Frickenhaus S."/>
            <person name="Gonzalez K."/>
            <person name="Herman E.K."/>
            <person name="Lin Y.C."/>
            <person name="Napier J."/>
            <person name="Ogata H."/>
            <person name="Sarno A.F."/>
            <person name="Shmutz J."/>
            <person name="Schroeder D."/>
            <person name="de Vargas C."/>
            <person name="Verret F."/>
            <person name="von Dassow P."/>
            <person name="Valentin K."/>
            <person name="Van de Peer Y."/>
            <person name="Wheeler G."/>
            <person name="Dacks J.B."/>
            <person name="Delwiche C.F."/>
            <person name="Dyhrman S.T."/>
            <person name="Glockner G."/>
            <person name="John U."/>
            <person name="Richards T."/>
            <person name="Worden A.Z."/>
            <person name="Zhang X."/>
            <person name="Grigoriev I.V."/>
            <person name="Allen A.E."/>
            <person name="Bidle K."/>
            <person name="Borodovsky M."/>
            <person name="Bowler C."/>
            <person name="Brownlee C."/>
            <person name="Cock J.M."/>
            <person name="Elias M."/>
            <person name="Gladyshev V.N."/>
            <person name="Groth M."/>
            <person name="Guda C."/>
            <person name="Hadaegh A."/>
            <person name="Iglesias-Rodriguez M.D."/>
            <person name="Jenkins J."/>
            <person name="Jones B.M."/>
            <person name="Lawson T."/>
            <person name="Leese F."/>
            <person name="Lindquist E."/>
            <person name="Lobanov A."/>
            <person name="Lomsadze A."/>
            <person name="Malik S.B."/>
            <person name="Marsh M.E."/>
            <person name="Mackinder L."/>
            <person name="Mock T."/>
            <person name="Mueller-Roeber B."/>
            <person name="Pagarete A."/>
            <person name="Parker M."/>
            <person name="Probert I."/>
            <person name="Quesneville H."/>
            <person name="Raines C."/>
            <person name="Rensing S.A."/>
            <person name="Riano-Pachon D.M."/>
            <person name="Richier S."/>
            <person name="Rokitta S."/>
            <person name="Shiraiwa Y."/>
            <person name="Soanes D.M."/>
            <person name="van der Giezen M."/>
            <person name="Wahlund T.M."/>
            <person name="Williams B."/>
            <person name="Wilson W."/>
            <person name="Wolfe G."/>
            <person name="Wurch L.L."/>
        </authorList>
    </citation>
    <scope>NUCLEOTIDE SEQUENCE</scope>
</reference>
<feature type="region of interest" description="Disordered" evidence="11">
    <location>
        <begin position="408"/>
        <end position="470"/>
    </location>
</feature>
<feature type="active site" description="Proton acceptor" evidence="6">
    <location>
        <position position="176"/>
    </location>
</feature>
<dbReference type="InterPro" id="IPR008271">
    <property type="entry name" value="Ser/Thr_kinase_AS"/>
</dbReference>
<evidence type="ECO:0000256" key="8">
    <source>
        <dbReference type="PIRSR" id="PIRSR630616-3"/>
    </source>
</evidence>
<dbReference type="HOGENOM" id="CLU_581967_0_0_1"/>
<evidence type="ECO:0000313" key="14">
    <source>
        <dbReference type="Proteomes" id="UP000013827"/>
    </source>
</evidence>
<feature type="compositionally biased region" description="Basic and acidic residues" evidence="11">
    <location>
        <begin position="444"/>
        <end position="460"/>
    </location>
</feature>
<dbReference type="STRING" id="2903.R1F9G7"/>
<dbReference type="PROSITE" id="PS50011">
    <property type="entry name" value="PROTEIN_KINASE_DOM"/>
    <property type="match status" value="1"/>
</dbReference>
<dbReference type="InterPro" id="IPR000719">
    <property type="entry name" value="Prot_kinase_dom"/>
</dbReference>
<evidence type="ECO:0000256" key="2">
    <source>
        <dbReference type="ARBA" id="ARBA00022679"/>
    </source>
</evidence>
<feature type="binding site" evidence="7 9">
    <location>
        <position position="83"/>
    </location>
    <ligand>
        <name>ATP</name>
        <dbReference type="ChEBI" id="CHEBI:30616"/>
    </ligand>
</feature>
<evidence type="ECO:0000256" key="9">
    <source>
        <dbReference type="PROSITE-ProRule" id="PRU10141"/>
    </source>
</evidence>
<feature type="cross-link" description="Glycyl lysine isopeptide (Lys-Gly) (interchain with G-Cter in SUMO2)" evidence="8">
    <location>
        <position position="178"/>
    </location>
</feature>
<evidence type="ECO:0000256" key="5">
    <source>
        <dbReference type="ARBA" id="ARBA00022840"/>
    </source>
</evidence>
<comment type="similarity">
    <text evidence="10">Belongs to the protein kinase superfamily.</text>
</comment>
<dbReference type="InterPro" id="IPR017441">
    <property type="entry name" value="Protein_kinase_ATP_BS"/>
</dbReference>
<dbReference type="GO" id="GO:0005524">
    <property type="term" value="F:ATP binding"/>
    <property type="evidence" value="ECO:0007669"/>
    <property type="project" value="UniProtKB-UniRule"/>
</dbReference>
<dbReference type="eggNOG" id="KOG0583">
    <property type="taxonomic scope" value="Eukaryota"/>
</dbReference>
<evidence type="ECO:0000256" key="3">
    <source>
        <dbReference type="ARBA" id="ARBA00022741"/>
    </source>
</evidence>
<evidence type="ECO:0000256" key="4">
    <source>
        <dbReference type="ARBA" id="ARBA00022777"/>
    </source>
</evidence>
<dbReference type="PROSITE" id="PS00107">
    <property type="entry name" value="PROTEIN_KINASE_ATP"/>
    <property type="match status" value="1"/>
</dbReference>
<evidence type="ECO:0000313" key="13">
    <source>
        <dbReference type="EnsemblProtists" id="EOD32016"/>
    </source>
</evidence>
<protein>
    <recommendedName>
        <fullName evidence="12">Protein kinase domain-containing protein</fullName>
    </recommendedName>
</protein>
<dbReference type="PaxDb" id="2903-EOD32016"/>
<keyword evidence="14" id="KW-1185">Reference proteome</keyword>
<dbReference type="KEGG" id="ehx:EMIHUDRAFT_462688"/>
<dbReference type="EnsemblProtists" id="EOD32016">
    <property type="protein sequence ID" value="EOD32016"/>
    <property type="gene ID" value="EMIHUDRAFT_462688"/>
</dbReference>
<organism evidence="13 14">
    <name type="scientific">Emiliania huxleyi (strain CCMP1516)</name>
    <dbReference type="NCBI Taxonomy" id="280463"/>
    <lineage>
        <taxon>Eukaryota</taxon>
        <taxon>Haptista</taxon>
        <taxon>Haptophyta</taxon>
        <taxon>Prymnesiophyceae</taxon>
        <taxon>Isochrysidales</taxon>
        <taxon>Noelaerhabdaceae</taxon>
        <taxon>Emiliania</taxon>
    </lineage>
</organism>
<reference evidence="13" key="2">
    <citation type="submission" date="2024-10" db="UniProtKB">
        <authorList>
            <consortium name="EnsemblProtists"/>
        </authorList>
    </citation>
    <scope>IDENTIFICATION</scope>
</reference>
<feature type="binding site" evidence="7">
    <location>
        <begin position="180"/>
        <end position="181"/>
    </location>
    <ligand>
        <name>ATP</name>
        <dbReference type="ChEBI" id="CHEBI:30616"/>
    </ligand>
</feature>
<keyword evidence="5 7" id="KW-0067">ATP-binding</keyword>
<keyword evidence="3 7" id="KW-0547">Nucleotide-binding</keyword>
<dbReference type="GO" id="GO:0004674">
    <property type="term" value="F:protein serine/threonine kinase activity"/>
    <property type="evidence" value="ECO:0007669"/>
    <property type="project" value="UniProtKB-KW"/>
</dbReference>
<keyword evidence="2" id="KW-0808">Transferase</keyword>
<dbReference type="FunFam" id="3.30.200.20:FF:000042">
    <property type="entry name" value="Aurora kinase A"/>
    <property type="match status" value="1"/>
</dbReference>
<dbReference type="SUPFAM" id="SSF56112">
    <property type="entry name" value="Protein kinase-like (PK-like)"/>
    <property type="match status" value="1"/>
</dbReference>
<dbReference type="PROSITE" id="PS00108">
    <property type="entry name" value="PROTEIN_KINASE_ST"/>
    <property type="match status" value="1"/>
</dbReference>
<keyword evidence="4" id="KW-0418">Kinase</keyword>
<dbReference type="InterPro" id="IPR011009">
    <property type="entry name" value="Kinase-like_dom_sf"/>
</dbReference>
<feature type="domain" description="Protein kinase" evidence="12">
    <location>
        <begin position="54"/>
        <end position="347"/>
    </location>
</feature>
<keyword evidence="1 10" id="KW-0723">Serine/threonine-protein kinase</keyword>